<dbReference type="EMBL" id="LT906446">
    <property type="protein sequence ID" value="SNV04294.1"/>
    <property type="molecule type" value="Genomic_DNA"/>
</dbReference>
<gene>
    <name evidence="1" type="ORF">SAMEA4364220_01960</name>
</gene>
<dbReference type="Proteomes" id="UP000215383">
    <property type="component" value="Chromosome 1"/>
</dbReference>
<keyword evidence="2" id="KW-1185">Reference proteome</keyword>
<proteinExistence type="predicted"/>
<evidence type="ECO:0000313" key="2">
    <source>
        <dbReference type="Proteomes" id="UP000215383"/>
    </source>
</evidence>
<sequence>MPKYNTALMSIDVNETRRYAGLNKAPDFNKKTIREACREILYVAEPRGSWEVYDYDAQNGIVLAPTPFKLEGKKVTKHLCRAKKVVIMSVTIGEEVEREISRRFKDGEYTLSVLMDAAATTAVEQVADGIEKAIDQKFLMQGFVRRWRFSPGYGDWPIDCQKQMIELAKADEIGVGVTSSLMLTPRKSITAIIGLVPKVDDVEVEKQSCKFCPKVDCNFRTKDFEPQPKEA</sequence>
<evidence type="ECO:0000313" key="1">
    <source>
        <dbReference type="EMBL" id="SNV04294.1"/>
    </source>
</evidence>
<dbReference type="PIRSF" id="PIRSF037984">
    <property type="entry name" value="Met_synth_TM0269_prd"/>
    <property type="match status" value="1"/>
</dbReference>
<dbReference type="RefSeq" id="WP_027889112.1">
    <property type="nucleotide sequence ID" value="NZ_CALXYH010000024.1"/>
</dbReference>
<name>A0A239U5B6_9FIRM</name>
<dbReference type="GeneID" id="78507945"/>
<dbReference type="AlphaFoldDB" id="A0A239U5B6"/>
<reference evidence="1 2" key="1">
    <citation type="submission" date="2017-06" db="EMBL/GenBank/DDBJ databases">
        <authorList>
            <consortium name="Pathogen Informatics"/>
        </authorList>
    </citation>
    <scope>NUCLEOTIDE SEQUENCE [LARGE SCALE GENOMIC DNA]</scope>
    <source>
        <strain evidence="1 2">NCTC10570</strain>
    </source>
</reference>
<accession>A0A239U5B6</accession>
<dbReference type="Gene3D" id="3.40.109.40">
    <property type="match status" value="1"/>
</dbReference>
<organism evidence="1 2">
    <name type="scientific">Megamonas hypermegale</name>
    <dbReference type="NCBI Taxonomy" id="158847"/>
    <lineage>
        <taxon>Bacteria</taxon>
        <taxon>Bacillati</taxon>
        <taxon>Bacillota</taxon>
        <taxon>Negativicutes</taxon>
        <taxon>Selenomonadales</taxon>
        <taxon>Selenomonadaceae</taxon>
        <taxon>Megamonas</taxon>
    </lineage>
</organism>
<dbReference type="InterPro" id="IPR037010">
    <property type="entry name" value="VitB12-dep_Met_synth_activ_sf"/>
</dbReference>
<dbReference type="InterPro" id="IPR017342">
    <property type="entry name" value="S-AdoMet-dep_Met_synth_prd"/>
</dbReference>
<protein>
    <submittedName>
        <fullName evidence="1">Vitamin B12 dependent methionine synthase, activation domain</fullName>
    </submittedName>
</protein>
<dbReference type="GO" id="GO:0008705">
    <property type="term" value="F:methionine synthase activity"/>
    <property type="evidence" value="ECO:0007669"/>
    <property type="project" value="InterPro"/>
</dbReference>
<dbReference type="eggNOG" id="COG1410">
    <property type="taxonomic scope" value="Bacteria"/>
</dbReference>
<dbReference type="SUPFAM" id="SSF56507">
    <property type="entry name" value="Methionine synthase activation domain-like"/>
    <property type="match status" value="1"/>
</dbReference>